<keyword evidence="3" id="KW-0804">Transcription</keyword>
<dbReference type="InterPro" id="IPR036638">
    <property type="entry name" value="HLH_DNA-bd_sf"/>
</dbReference>
<dbReference type="EMBL" id="CACTIH010007256">
    <property type="protein sequence ID" value="CAA3006022.1"/>
    <property type="molecule type" value="Genomic_DNA"/>
</dbReference>
<sequence length="226" mass="25607">MEKGKTKSSSSASRSRKIERKVVEKNRRNQMKIFYSNLLCLLPDHGSKEAMPLPDQIDEAVAYIESLKTKVEKMKEKKESLMPRKRSHSCITSEIQASTKSSQPLVEVHDMGPNMDVILVSGLDDLAKFYSILHLLREDGIEVLNSNFSIHGNSSFHILHDKAGKSRMGFEATTMSRRLKDLICGSTCSEVESNLDLWDYGMFQPDIWGLGISEVIDIASEYSQWF</sequence>
<evidence type="ECO:0000256" key="2">
    <source>
        <dbReference type="ARBA" id="ARBA00023015"/>
    </source>
</evidence>
<evidence type="ECO:0000313" key="8">
    <source>
        <dbReference type="Proteomes" id="UP000594638"/>
    </source>
</evidence>
<evidence type="ECO:0000259" key="6">
    <source>
        <dbReference type="PROSITE" id="PS50888"/>
    </source>
</evidence>
<evidence type="ECO:0000256" key="3">
    <source>
        <dbReference type="ARBA" id="ARBA00023163"/>
    </source>
</evidence>
<feature type="domain" description="BHLH" evidence="6">
    <location>
        <begin position="15"/>
        <end position="67"/>
    </location>
</feature>
<dbReference type="AlphaFoldDB" id="A0A8S0TML2"/>
<dbReference type="Gene3D" id="4.10.280.10">
    <property type="entry name" value="Helix-loop-helix DNA-binding domain"/>
    <property type="match status" value="1"/>
</dbReference>
<dbReference type="Gramene" id="OE9A009620T1">
    <property type="protein sequence ID" value="OE9A009620C1"/>
    <property type="gene ID" value="OE9A009620"/>
</dbReference>
<accession>A0A8S0TML2</accession>
<gene>
    <name evidence="7" type="ORF">OLEA9_A009620</name>
</gene>
<dbReference type="PANTHER" id="PTHR13935">
    <property type="entry name" value="ACHAETE-SCUTE TRANSCRIPTION FACTOR-RELATED"/>
    <property type="match status" value="1"/>
</dbReference>
<dbReference type="GO" id="GO:0000977">
    <property type="term" value="F:RNA polymerase II transcription regulatory region sequence-specific DNA binding"/>
    <property type="evidence" value="ECO:0007669"/>
    <property type="project" value="TreeGrafter"/>
</dbReference>
<dbReference type="PANTHER" id="PTHR13935:SF63">
    <property type="entry name" value="BHLH DOMAIN-CONTAINING PROTEIN"/>
    <property type="match status" value="1"/>
</dbReference>
<dbReference type="InterPro" id="IPR015660">
    <property type="entry name" value="MASH1/Ascl1a-like"/>
</dbReference>
<keyword evidence="2" id="KW-0805">Transcription regulation</keyword>
<evidence type="ECO:0000256" key="4">
    <source>
        <dbReference type="ARBA" id="ARBA00023242"/>
    </source>
</evidence>
<reference evidence="7 8" key="1">
    <citation type="submission" date="2019-12" db="EMBL/GenBank/DDBJ databases">
        <authorList>
            <person name="Alioto T."/>
            <person name="Alioto T."/>
            <person name="Gomez Garrido J."/>
        </authorList>
    </citation>
    <scope>NUCLEOTIDE SEQUENCE [LARGE SCALE GENOMIC DNA]</scope>
</reference>
<organism evidence="7 8">
    <name type="scientific">Olea europaea subsp. europaea</name>
    <dbReference type="NCBI Taxonomy" id="158383"/>
    <lineage>
        <taxon>Eukaryota</taxon>
        <taxon>Viridiplantae</taxon>
        <taxon>Streptophyta</taxon>
        <taxon>Embryophyta</taxon>
        <taxon>Tracheophyta</taxon>
        <taxon>Spermatophyta</taxon>
        <taxon>Magnoliopsida</taxon>
        <taxon>eudicotyledons</taxon>
        <taxon>Gunneridae</taxon>
        <taxon>Pentapetalae</taxon>
        <taxon>asterids</taxon>
        <taxon>lamiids</taxon>
        <taxon>Lamiales</taxon>
        <taxon>Oleaceae</taxon>
        <taxon>Oleeae</taxon>
        <taxon>Olea</taxon>
    </lineage>
</organism>
<dbReference type="Proteomes" id="UP000594638">
    <property type="component" value="Unassembled WGS sequence"/>
</dbReference>
<keyword evidence="8" id="KW-1185">Reference proteome</keyword>
<protein>
    <submittedName>
        <fullName evidence="7">Transcription factor bHLH162-like</fullName>
    </submittedName>
</protein>
<proteinExistence type="predicted"/>
<dbReference type="GO" id="GO:0046983">
    <property type="term" value="F:protein dimerization activity"/>
    <property type="evidence" value="ECO:0007669"/>
    <property type="project" value="InterPro"/>
</dbReference>
<comment type="caution">
    <text evidence="7">The sequence shown here is derived from an EMBL/GenBank/DDBJ whole genome shotgun (WGS) entry which is preliminary data.</text>
</comment>
<evidence type="ECO:0000256" key="5">
    <source>
        <dbReference type="SAM" id="MobiDB-lite"/>
    </source>
</evidence>
<dbReference type="GO" id="GO:0090575">
    <property type="term" value="C:RNA polymerase II transcription regulator complex"/>
    <property type="evidence" value="ECO:0007669"/>
    <property type="project" value="TreeGrafter"/>
</dbReference>
<dbReference type="SUPFAM" id="SSF47459">
    <property type="entry name" value="HLH, helix-loop-helix DNA-binding domain"/>
    <property type="match status" value="1"/>
</dbReference>
<dbReference type="PROSITE" id="PS50888">
    <property type="entry name" value="BHLH"/>
    <property type="match status" value="1"/>
</dbReference>
<name>A0A8S0TML2_OLEEU</name>
<comment type="subcellular location">
    <subcellularLocation>
        <location evidence="1">Nucleus</location>
    </subcellularLocation>
</comment>
<evidence type="ECO:0000313" key="7">
    <source>
        <dbReference type="EMBL" id="CAA3006022.1"/>
    </source>
</evidence>
<feature type="region of interest" description="Disordered" evidence="5">
    <location>
        <begin position="1"/>
        <end position="23"/>
    </location>
</feature>
<dbReference type="GO" id="GO:0000981">
    <property type="term" value="F:DNA-binding transcription factor activity, RNA polymerase II-specific"/>
    <property type="evidence" value="ECO:0007669"/>
    <property type="project" value="TreeGrafter"/>
</dbReference>
<keyword evidence="4" id="KW-0539">Nucleus</keyword>
<dbReference type="OrthoDB" id="752507at2759"/>
<dbReference type="InterPro" id="IPR011598">
    <property type="entry name" value="bHLH_dom"/>
</dbReference>
<evidence type="ECO:0000256" key="1">
    <source>
        <dbReference type="ARBA" id="ARBA00004123"/>
    </source>
</evidence>